<dbReference type="Pfam" id="PF00550">
    <property type="entry name" value="PP-binding"/>
    <property type="match status" value="1"/>
</dbReference>
<proteinExistence type="predicted"/>
<dbReference type="Gene3D" id="3.40.605.10">
    <property type="entry name" value="Aldehyde Dehydrogenase, Chain A, domain 1"/>
    <property type="match status" value="1"/>
</dbReference>
<evidence type="ECO:0000313" key="2">
    <source>
        <dbReference type="EMBL" id="MEQ2183359.1"/>
    </source>
</evidence>
<dbReference type="Gene3D" id="1.10.1200.10">
    <property type="entry name" value="ACP-like"/>
    <property type="match status" value="1"/>
</dbReference>
<evidence type="ECO:0000259" key="1">
    <source>
        <dbReference type="PROSITE" id="PS50075"/>
    </source>
</evidence>
<dbReference type="InterPro" id="IPR009081">
    <property type="entry name" value="PP-bd_ACP"/>
</dbReference>
<keyword evidence="3" id="KW-1185">Reference proteome</keyword>
<accession>A0ABV0PIP4</accession>
<name>A0ABV0PIP4_9TELE</name>
<dbReference type="InterPro" id="IPR036736">
    <property type="entry name" value="ACP-like_sf"/>
</dbReference>
<sequence>LLVKNLQFEDGKMIPASKYFSSGESSSVELTDDEKNMAEAIRASTPHCELISITFCCINKRKKNFFIIYLKNIWKSILSNVAAIEDTTDFFKSGAASMDVVRLVEEVKQECAGVQLQNEDVYMATTFQDFIQMFVRKLRGEDQEEELVIDYVTKEVNNMTVNMPHQCFIDGKFEDAENGKTYNTINPTDGSVICKVSYASVGDVDRAVAAAKEAFDNGPWGRMNPRDRGSLLYK</sequence>
<dbReference type="PROSITE" id="PS50075">
    <property type="entry name" value="CARRIER"/>
    <property type="match status" value="1"/>
</dbReference>
<protein>
    <submittedName>
        <fullName evidence="2">Cytosolic 10-formyltetrahydrofolate dehydrogenase</fullName>
    </submittedName>
</protein>
<dbReference type="InterPro" id="IPR016162">
    <property type="entry name" value="Ald_DH_N"/>
</dbReference>
<dbReference type="SUPFAM" id="SSF53720">
    <property type="entry name" value="ALDH-like"/>
    <property type="match status" value="1"/>
</dbReference>
<dbReference type="InterPro" id="IPR015590">
    <property type="entry name" value="Aldehyde_DH_dom"/>
</dbReference>
<gene>
    <name evidence="2" type="primary">ALDH1L1_2</name>
    <name evidence="2" type="ORF">GOODEAATRI_031825</name>
</gene>
<dbReference type="InterPro" id="IPR016161">
    <property type="entry name" value="Ald_DH/histidinol_DH"/>
</dbReference>
<feature type="domain" description="Carrier" evidence="1">
    <location>
        <begin position="61"/>
        <end position="138"/>
    </location>
</feature>
<comment type="caution">
    <text evidence="2">The sequence shown here is derived from an EMBL/GenBank/DDBJ whole genome shotgun (WGS) entry which is preliminary data.</text>
</comment>
<evidence type="ECO:0000313" key="3">
    <source>
        <dbReference type="Proteomes" id="UP001476798"/>
    </source>
</evidence>
<dbReference type="PANTHER" id="PTHR11699">
    <property type="entry name" value="ALDEHYDE DEHYDROGENASE-RELATED"/>
    <property type="match status" value="1"/>
</dbReference>
<organism evidence="2 3">
    <name type="scientific">Goodea atripinnis</name>
    <dbReference type="NCBI Taxonomy" id="208336"/>
    <lineage>
        <taxon>Eukaryota</taxon>
        <taxon>Metazoa</taxon>
        <taxon>Chordata</taxon>
        <taxon>Craniata</taxon>
        <taxon>Vertebrata</taxon>
        <taxon>Euteleostomi</taxon>
        <taxon>Actinopterygii</taxon>
        <taxon>Neopterygii</taxon>
        <taxon>Teleostei</taxon>
        <taxon>Neoteleostei</taxon>
        <taxon>Acanthomorphata</taxon>
        <taxon>Ovalentaria</taxon>
        <taxon>Atherinomorphae</taxon>
        <taxon>Cyprinodontiformes</taxon>
        <taxon>Goodeidae</taxon>
        <taxon>Goodea</taxon>
    </lineage>
</organism>
<dbReference type="SUPFAM" id="SSF47336">
    <property type="entry name" value="ACP-like"/>
    <property type="match status" value="1"/>
</dbReference>
<dbReference type="Pfam" id="PF00171">
    <property type="entry name" value="Aldedh"/>
    <property type="match status" value="1"/>
</dbReference>
<reference evidence="2 3" key="1">
    <citation type="submission" date="2021-06" db="EMBL/GenBank/DDBJ databases">
        <authorList>
            <person name="Palmer J.M."/>
        </authorList>
    </citation>
    <scope>NUCLEOTIDE SEQUENCE [LARGE SCALE GENOMIC DNA]</scope>
    <source>
        <strain evidence="2 3">GA_2019</strain>
        <tissue evidence="2">Muscle</tissue>
    </source>
</reference>
<dbReference type="EMBL" id="JAHRIO010075589">
    <property type="protein sequence ID" value="MEQ2183359.1"/>
    <property type="molecule type" value="Genomic_DNA"/>
</dbReference>
<dbReference type="Proteomes" id="UP001476798">
    <property type="component" value="Unassembled WGS sequence"/>
</dbReference>
<feature type="non-terminal residue" evidence="2">
    <location>
        <position position="1"/>
    </location>
</feature>